<proteinExistence type="predicted"/>
<reference evidence="2" key="1">
    <citation type="submission" date="2009-10" db="EMBL/GenBank/DDBJ databases">
        <title>Diversity of trophic interactions inside an arsenic-rich microbial ecosystem.</title>
        <authorList>
            <person name="Bertin P.N."/>
            <person name="Heinrich-Salmeron A."/>
            <person name="Pelletier E."/>
            <person name="Goulhen-Chollet F."/>
            <person name="Arsene-Ploetze F."/>
            <person name="Gallien S."/>
            <person name="Calteau A."/>
            <person name="Vallenet D."/>
            <person name="Casiot C."/>
            <person name="Chane-Woon-Ming B."/>
            <person name="Giloteaux L."/>
            <person name="Barakat M."/>
            <person name="Bonnefoy V."/>
            <person name="Bruneel O."/>
            <person name="Chandler M."/>
            <person name="Cleiss J."/>
            <person name="Duran R."/>
            <person name="Elbaz-Poulichet F."/>
            <person name="Fonknechten N."/>
            <person name="Lauga B."/>
            <person name="Mornico D."/>
            <person name="Ortet P."/>
            <person name="Schaeffer C."/>
            <person name="Siguier P."/>
            <person name="Alexander Thil Smith A."/>
            <person name="Van Dorsselaer A."/>
            <person name="Weissenbach J."/>
            <person name="Medigue C."/>
            <person name="Le Paslier D."/>
        </authorList>
    </citation>
    <scope>NUCLEOTIDE SEQUENCE</scope>
</reference>
<gene>
    <name evidence="2" type="ORF">CARN6_0441</name>
</gene>
<dbReference type="SUPFAM" id="SSF53098">
    <property type="entry name" value="Ribonuclease H-like"/>
    <property type="match status" value="1"/>
</dbReference>
<dbReference type="InterPro" id="IPR036397">
    <property type="entry name" value="RNaseH_sf"/>
</dbReference>
<sequence>MTRFSEVCQRGDGRLRGKRKHPGSLALLVAVNDHSRMAFTQMLPDQKAGTTIGFLNSAVQFFARHGIGVRALLTDNGSSYRLLLQPCFSNSPEPPTSAGNKPSESYLRGPGRPACGTRGRRGKKGHRACRQGAMSALSAVVVKQASIRIANDCQSG</sequence>
<dbReference type="EMBL" id="CABQ01000066">
    <property type="protein sequence ID" value="CBI07126.1"/>
    <property type="molecule type" value="Genomic_DNA"/>
</dbReference>
<name>E6QIR0_9ZZZZ</name>
<comment type="caution">
    <text evidence="2">The sequence shown here is derived from an EMBL/GenBank/DDBJ whole genome shotgun (WGS) entry which is preliminary data.</text>
</comment>
<protein>
    <submittedName>
        <fullName evidence="2">Uncharacterized protein</fullName>
    </submittedName>
</protein>
<evidence type="ECO:0000313" key="2">
    <source>
        <dbReference type="EMBL" id="CBI07126.1"/>
    </source>
</evidence>
<accession>E6QIR0</accession>
<dbReference type="GO" id="GO:0003676">
    <property type="term" value="F:nucleic acid binding"/>
    <property type="evidence" value="ECO:0007669"/>
    <property type="project" value="InterPro"/>
</dbReference>
<dbReference type="InterPro" id="IPR012337">
    <property type="entry name" value="RNaseH-like_sf"/>
</dbReference>
<evidence type="ECO:0000256" key="1">
    <source>
        <dbReference type="SAM" id="MobiDB-lite"/>
    </source>
</evidence>
<organism evidence="2">
    <name type="scientific">mine drainage metagenome</name>
    <dbReference type="NCBI Taxonomy" id="410659"/>
    <lineage>
        <taxon>unclassified sequences</taxon>
        <taxon>metagenomes</taxon>
        <taxon>ecological metagenomes</taxon>
    </lineage>
</organism>
<feature type="compositionally biased region" description="Polar residues" evidence="1">
    <location>
        <begin position="90"/>
        <end position="103"/>
    </location>
</feature>
<feature type="region of interest" description="Disordered" evidence="1">
    <location>
        <begin position="90"/>
        <end position="126"/>
    </location>
</feature>
<dbReference type="Gene3D" id="3.30.420.10">
    <property type="entry name" value="Ribonuclease H-like superfamily/Ribonuclease H"/>
    <property type="match status" value="1"/>
</dbReference>
<dbReference type="AlphaFoldDB" id="E6QIR0"/>